<gene>
    <name evidence="4" type="ORF">OVA965_LOCUS42147</name>
    <name evidence="5" type="ORF">TMI583_LOCUS43957</name>
</gene>
<dbReference type="InterPro" id="IPR059000">
    <property type="entry name" value="ATPase_P-type_domA"/>
</dbReference>
<dbReference type="GO" id="GO:0005886">
    <property type="term" value="C:plasma membrane"/>
    <property type="evidence" value="ECO:0007669"/>
    <property type="project" value="TreeGrafter"/>
</dbReference>
<feature type="domain" description="P-type ATPase A" evidence="3">
    <location>
        <begin position="3"/>
        <end position="70"/>
    </location>
</feature>
<name>A0A8S2G047_9BILA</name>
<dbReference type="GO" id="GO:0051480">
    <property type="term" value="P:regulation of cytosolic calcium ion concentration"/>
    <property type="evidence" value="ECO:0007669"/>
    <property type="project" value="TreeGrafter"/>
</dbReference>
<evidence type="ECO:0000313" key="4">
    <source>
        <dbReference type="EMBL" id="CAF1601855.1"/>
    </source>
</evidence>
<dbReference type="Pfam" id="PF00122">
    <property type="entry name" value="E1-E2_ATPase"/>
    <property type="match status" value="1"/>
</dbReference>
<comment type="subcellular location">
    <subcellularLocation>
        <location evidence="1">Endomembrane system</location>
        <topology evidence="1">Multi-pass membrane protein</topology>
    </subcellularLocation>
</comment>
<keyword evidence="2" id="KW-0460">Magnesium</keyword>
<dbReference type="Gene3D" id="2.70.150.10">
    <property type="entry name" value="Calcium-transporting ATPase, cytoplasmic transduction domain A"/>
    <property type="match status" value="1"/>
</dbReference>
<organism evidence="4 6">
    <name type="scientific">Didymodactylos carnosus</name>
    <dbReference type="NCBI Taxonomy" id="1234261"/>
    <lineage>
        <taxon>Eukaryota</taxon>
        <taxon>Metazoa</taxon>
        <taxon>Spiralia</taxon>
        <taxon>Gnathifera</taxon>
        <taxon>Rotifera</taxon>
        <taxon>Eurotatoria</taxon>
        <taxon>Bdelloidea</taxon>
        <taxon>Philodinida</taxon>
        <taxon>Philodinidae</taxon>
        <taxon>Didymodactylos</taxon>
    </lineage>
</organism>
<evidence type="ECO:0000259" key="3">
    <source>
        <dbReference type="Pfam" id="PF00122"/>
    </source>
</evidence>
<sequence length="97" mass="10331">DLLPADGIVVQSNDLKVDESSLTGESDLIKKHESKDPFLLSGTHIMEGSGKMLVLAVGEHSQTGLIFKLLGATRDDGGGEKKSDTNKVGTGEIYYII</sequence>
<dbReference type="PANTHER" id="PTHR24093">
    <property type="entry name" value="CATION TRANSPORTING ATPASE"/>
    <property type="match status" value="1"/>
</dbReference>
<evidence type="ECO:0000313" key="6">
    <source>
        <dbReference type="Proteomes" id="UP000677228"/>
    </source>
</evidence>
<dbReference type="SUPFAM" id="SSF81653">
    <property type="entry name" value="Calcium ATPase, transduction domain A"/>
    <property type="match status" value="1"/>
</dbReference>
<dbReference type="GO" id="GO:0005388">
    <property type="term" value="F:P-type calcium transporter activity"/>
    <property type="evidence" value="ECO:0007669"/>
    <property type="project" value="TreeGrafter"/>
</dbReference>
<evidence type="ECO:0000313" key="5">
    <source>
        <dbReference type="EMBL" id="CAF4410561.1"/>
    </source>
</evidence>
<dbReference type="InterPro" id="IPR008250">
    <property type="entry name" value="ATPase_P-typ_transduc_dom_A_sf"/>
</dbReference>
<dbReference type="Proteomes" id="UP000682733">
    <property type="component" value="Unassembled WGS sequence"/>
</dbReference>
<proteinExistence type="predicted"/>
<evidence type="ECO:0000256" key="2">
    <source>
        <dbReference type="ARBA" id="ARBA00022842"/>
    </source>
</evidence>
<evidence type="ECO:0000256" key="1">
    <source>
        <dbReference type="ARBA" id="ARBA00004127"/>
    </source>
</evidence>
<dbReference type="Proteomes" id="UP000677228">
    <property type="component" value="Unassembled WGS sequence"/>
</dbReference>
<accession>A0A8S2G047</accession>
<reference evidence="4" key="1">
    <citation type="submission" date="2021-02" db="EMBL/GenBank/DDBJ databases">
        <authorList>
            <person name="Nowell W R."/>
        </authorList>
    </citation>
    <scope>NUCLEOTIDE SEQUENCE</scope>
</reference>
<dbReference type="EMBL" id="CAJNOK010050818">
    <property type="protein sequence ID" value="CAF1601855.1"/>
    <property type="molecule type" value="Genomic_DNA"/>
</dbReference>
<dbReference type="AlphaFoldDB" id="A0A8S2G047"/>
<comment type="caution">
    <text evidence="4">The sequence shown here is derived from an EMBL/GenBank/DDBJ whole genome shotgun (WGS) entry which is preliminary data.</text>
</comment>
<protein>
    <recommendedName>
        <fullName evidence="3">P-type ATPase A domain-containing protein</fullName>
    </recommendedName>
</protein>
<dbReference type="EMBL" id="CAJOBA010074611">
    <property type="protein sequence ID" value="CAF4410561.1"/>
    <property type="molecule type" value="Genomic_DNA"/>
</dbReference>
<feature type="non-terminal residue" evidence="4">
    <location>
        <position position="1"/>
    </location>
</feature>
<dbReference type="PANTHER" id="PTHR24093:SF369">
    <property type="entry name" value="CALCIUM-TRANSPORTING ATPASE"/>
    <property type="match status" value="1"/>
</dbReference>
<dbReference type="GO" id="GO:0012505">
    <property type="term" value="C:endomembrane system"/>
    <property type="evidence" value="ECO:0007669"/>
    <property type="project" value="UniProtKB-SubCell"/>
</dbReference>